<keyword evidence="4" id="KW-0732">Signal</keyword>
<proteinExistence type="inferred from homology"/>
<organism evidence="10 11">
    <name type="scientific">Ranatra chinensis</name>
    <dbReference type="NCBI Taxonomy" id="642074"/>
    <lineage>
        <taxon>Eukaryota</taxon>
        <taxon>Metazoa</taxon>
        <taxon>Ecdysozoa</taxon>
        <taxon>Arthropoda</taxon>
        <taxon>Hexapoda</taxon>
        <taxon>Insecta</taxon>
        <taxon>Pterygota</taxon>
        <taxon>Neoptera</taxon>
        <taxon>Paraneoptera</taxon>
        <taxon>Hemiptera</taxon>
        <taxon>Heteroptera</taxon>
        <taxon>Panheteroptera</taxon>
        <taxon>Nepomorpha</taxon>
        <taxon>Nepidae</taxon>
        <taxon>Ranatrinae</taxon>
        <taxon>Ranatra</taxon>
    </lineage>
</organism>
<dbReference type="InterPro" id="IPR002472">
    <property type="entry name" value="Palm_thioest"/>
</dbReference>
<evidence type="ECO:0000256" key="5">
    <source>
        <dbReference type="ARBA" id="ARBA00022801"/>
    </source>
</evidence>
<evidence type="ECO:0000313" key="11">
    <source>
        <dbReference type="Proteomes" id="UP001558652"/>
    </source>
</evidence>
<dbReference type="FunFam" id="3.40.50.1820:FF:000107">
    <property type="entry name" value="Palmitoyl-protein thioesterase 1"/>
    <property type="match status" value="1"/>
</dbReference>
<sequence>MDLIKETAPGMYVKSLQIGNNFIEDTTNGFFMNANDQVKMACDLISSDPQLKDGYNAMGFSQGGQFLRAVAQRCPVPKMLNLISFGGQHQGVYGLPHCFYPQHKWCNYLRILLNRGAYWSWVQKQFVQAEYWHDPLDEEKYRQNSIFLADINNERYLNTSYRENLYALSNLVLVKFEGDSMVQPSESEWFGFYTPGQAVNITNLEDSKIYTEDLLGLQAMDKEQRLKFLSVPGDHLEFTDDWFIEKIVKVYLM</sequence>
<keyword evidence="11" id="KW-1185">Reference proteome</keyword>
<dbReference type="GO" id="GO:0008474">
    <property type="term" value="F:palmitoyl-(protein) hydrolase activity"/>
    <property type="evidence" value="ECO:0007669"/>
    <property type="project" value="UniProtKB-EC"/>
</dbReference>
<comment type="catalytic activity">
    <reaction evidence="9">
        <text>S-hexadecanoyl-L-cysteinyl-[protein] + H2O = L-cysteinyl-[protein] + hexadecanoate + H(+)</text>
        <dbReference type="Rhea" id="RHEA:19233"/>
        <dbReference type="Rhea" id="RHEA-COMP:10131"/>
        <dbReference type="Rhea" id="RHEA-COMP:11032"/>
        <dbReference type="ChEBI" id="CHEBI:7896"/>
        <dbReference type="ChEBI" id="CHEBI:15377"/>
        <dbReference type="ChEBI" id="CHEBI:15378"/>
        <dbReference type="ChEBI" id="CHEBI:29950"/>
        <dbReference type="ChEBI" id="CHEBI:74151"/>
        <dbReference type="EC" id="3.1.2.22"/>
    </reaction>
    <physiologicalReaction direction="left-to-right" evidence="9">
        <dbReference type="Rhea" id="RHEA:19234"/>
    </physiologicalReaction>
</comment>
<gene>
    <name evidence="10" type="ORF">AAG570_013942</name>
</gene>
<evidence type="ECO:0000256" key="8">
    <source>
        <dbReference type="ARBA" id="ARBA00031934"/>
    </source>
</evidence>
<keyword evidence="7" id="KW-0325">Glycoprotein</keyword>
<dbReference type="AlphaFoldDB" id="A0ABD0YDN7"/>
<evidence type="ECO:0000256" key="4">
    <source>
        <dbReference type="ARBA" id="ARBA00022729"/>
    </source>
</evidence>
<dbReference type="EC" id="3.1.2.22" evidence="2"/>
<dbReference type="EMBL" id="JBFDAA010000009">
    <property type="protein sequence ID" value="KAL1129415.1"/>
    <property type="molecule type" value="Genomic_DNA"/>
</dbReference>
<evidence type="ECO:0000256" key="2">
    <source>
        <dbReference type="ARBA" id="ARBA00012423"/>
    </source>
</evidence>
<evidence type="ECO:0000256" key="6">
    <source>
        <dbReference type="ARBA" id="ARBA00023157"/>
    </source>
</evidence>
<dbReference type="Pfam" id="PF02089">
    <property type="entry name" value="Palm_thioest"/>
    <property type="match status" value="1"/>
</dbReference>
<keyword evidence="6" id="KW-1015">Disulfide bond</keyword>
<reference evidence="10 11" key="1">
    <citation type="submission" date="2024-07" db="EMBL/GenBank/DDBJ databases">
        <title>Chromosome-level genome assembly of the water stick insect Ranatra chinensis (Heteroptera: Nepidae).</title>
        <authorList>
            <person name="Liu X."/>
        </authorList>
    </citation>
    <scope>NUCLEOTIDE SEQUENCE [LARGE SCALE GENOMIC DNA]</scope>
    <source>
        <strain evidence="10">Cailab_2021Rc</strain>
        <tissue evidence="10">Muscle</tissue>
    </source>
</reference>
<dbReference type="Gene3D" id="3.40.50.1820">
    <property type="entry name" value="alpha/beta hydrolase"/>
    <property type="match status" value="1"/>
</dbReference>
<evidence type="ECO:0000256" key="3">
    <source>
        <dbReference type="ARBA" id="ARBA00014212"/>
    </source>
</evidence>
<dbReference type="PANTHER" id="PTHR11247:SF8">
    <property type="entry name" value="PALMITOYL-PROTEIN THIOESTERASE 1"/>
    <property type="match status" value="1"/>
</dbReference>
<comment type="similarity">
    <text evidence="1">Belongs to the palmitoyl-protein thioesterase family.</text>
</comment>
<dbReference type="SUPFAM" id="SSF53474">
    <property type="entry name" value="alpha/beta-Hydrolases"/>
    <property type="match status" value="1"/>
</dbReference>
<dbReference type="Proteomes" id="UP001558652">
    <property type="component" value="Unassembled WGS sequence"/>
</dbReference>
<evidence type="ECO:0000256" key="9">
    <source>
        <dbReference type="ARBA" id="ARBA00047409"/>
    </source>
</evidence>
<protein>
    <recommendedName>
        <fullName evidence="3">Palmitoyl-protein thioesterase 1</fullName>
        <ecNumber evidence="2">3.1.2.22</ecNumber>
    </recommendedName>
    <alternativeName>
        <fullName evidence="8">Palmitoyl-protein hydrolase 1</fullName>
    </alternativeName>
</protein>
<evidence type="ECO:0000256" key="7">
    <source>
        <dbReference type="ARBA" id="ARBA00023180"/>
    </source>
</evidence>
<dbReference type="PANTHER" id="PTHR11247">
    <property type="entry name" value="PALMITOYL-PROTEIN THIOESTERASE/DOLICHYLDIPHOSPHATASE 1"/>
    <property type="match status" value="1"/>
</dbReference>
<comment type="caution">
    <text evidence="10">The sequence shown here is derived from an EMBL/GenBank/DDBJ whole genome shotgun (WGS) entry which is preliminary data.</text>
</comment>
<accession>A0ABD0YDN7</accession>
<dbReference type="InterPro" id="IPR029058">
    <property type="entry name" value="AB_hydrolase_fold"/>
</dbReference>
<name>A0ABD0YDN7_9HEMI</name>
<evidence type="ECO:0000313" key="10">
    <source>
        <dbReference type="EMBL" id="KAL1129415.1"/>
    </source>
</evidence>
<dbReference type="PRINTS" id="PR00414">
    <property type="entry name" value="PPTHIESTRASE"/>
</dbReference>
<keyword evidence="5" id="KW-0378">Hydrolase</keyword>
<evidence type="ECO:0000256" key="1">
    <source>
        <dbReference type="ARBA" id="ARBA00010758"/>
    </source>
</evidence>